<dbReference type="Pfam" id="PF03640">
    <property type="entry name" value="Lipoprotein_15"/>
    <property type="match status" value="2"/>
</dbReference>
<proteinExistence type="predicted"/>
<dbReference type="InterPro" id="IPR005297">
    <property type="entry name" value="Lipoprotein_repeat"/>
</dbReference>
<gene>
    <name evidence="3" type="ORF">ACFOEI_08815</name>
</gene>
<evidence type="ECO:0000313" key="4">
    <source>
        <dbReference type="Proteomes" id="UP001595640"/>
    </source>
</evidence>
<accession>A0ABV7LZV5</accession>
<keyword evidence="4" id="KW-1185">Reference proteome</keyword>
<dbReference type="EMBL" id="JBHRUH010000015">
    <property type="protein sequence ID" value="MFC3292171.1"/>
    <property type="molecule type" value="Genomic_DNA"/>
</dbReference>
<evidence type="ECO:0000313" key="3">
    <source>
        <dbReference type="EMBL" id="MFC3292171.1"/>
    </source>
</evidence>
<dbReference type="PANTHER" id="PTHR39335:SF1">
    <property type="entry name" value="BLL4220 PROTEIN"/>
    <property type="match status" value="1"/>
</dbReference>
<dbReference type="RefSeq" id="WP_019019362.1">
    <property type="nucleotide sequence ID" value="NZ_BMXD01000002.1"/>
</dbReference>
<sequence>MKLFSLSLMMTAVAFAGSALAQSGGDAQLSEQTSSGYGAYVADGQGKTLYMFTTDTQGQGDTQAKSSCYDACAEAWPPLTIESGNPQVGDQLQQDLVGTFQREDGTTQVTYGGWPLYYFVKDQASGEVNGQDVHGFGGEWYLVAPDGSKNEQQPQQDTQSQTQG</sequence>
<name>A0ABV7LZV5_9GAMM</name>
<comment type="caution">
    <text evidence="3">The sequence shown here is derived from an EMBL/GenBank/DDBJ whole genome shotgun (WGS) entry which is preliminary data.</text>
</comment>
<evidence type="ECO:0000256" key="2">
    <source>
        <dbReference type="SAM" id="SignalP"/>
    </source>
</evidence>
<dbReference type="Proteomes" id="UP001595640">
    <property type="component" value="Unassembled WGS sequence"/>
</dbReference>
<protein>
    <recommendedName>
        <fullName evidence="5">Lipoprotein with Yx(FWY)xxD motif</fullName>
    </recommendedName>
</protein>
<feature type="compositionally biased region" description="Low complexity" evidence="1">
    <location>
        <begin position="152"/>
        <end position="164"/>
    </location>
</feature>
<evidence type="ECO:0008006" key="5">
    <source>
        <dbReference type="Google" id="ProtNLM"/>
    </source>
</evidence>
<evidence type="ECO:0000256" key="1">
    <source>
        <dbReference type="SAM" id="MobiDB-lite"/>
    </source>
</evidence>
<feature type="region of interest" description="Disordered" evidence="1">
    <location>
        <begin position="143"/>
        <end position="164"/>
    </location>
</feature>
<organism evidence="3 4">
    <name type="scientific">Modicisalibacter luteus</name>
    <dbReference type="NCBI Taxonomy" id="453962"/>
    <lineage>
        <taxon>Bacteria</taxon>
        <taxon>Pseudomonadati</taxon>
        <taxon>Pseudomonadota</taxon>
        <taxon>Gammaproteobacteria</taxon>
        <taxon>Oceanospirillales</taxon>
        <taxon>Halomonadaceae</taxon>
        <taxon>Modicisalibacter</taxon>
    </lineage>
</organism>
<dbReference type="PANTHER" id="PTHR39335">
    <property type="entry name" value="BLL4220 PROTEIN"/>
    <property type="match status" value="1"/>
</dbReference>
<keyword evidence="2" id="KW-0732">Signal</keyword>
<feature type="chain" id="PRO_5046830856" description="Lipoprotein with Yx(FWY)xxD motif" evidence="2">
    <location>
        <begin position="22"/>
        <end position="164"/>
    </location>
</feature>
<feature type="signal peptide" evidence="2">
    <location>
        <begin position="1"/>
        <end position="21"/>
    </location>
</feature>
<reference evidence="4" key="1">
    <citation type="journal article" date="2019" name="Int. J. Syst. Evol. Microbiol.">
        <title>The Global Catalogue of Microorganisms (GCM) 10K type strain sequencing project: providing services to taxonomists for standard genome sequencing and annotation.</title>
        <authorList>
            <consortium name="The Broad Institute Genomics Platform"/>
            <consortium name="The Broad Institute Genome Sequencing Center for Infectious Disease"/>
            <person name="Wu L."/>
            <person name="Ma J."/>
        </authorList>
    </citation>
    <scope>NUCLEOTIDE SEQUENCE [LARGE SCALE GENOMIC DNA]</scope>
    <source>
        <strain evidence="4">KCTC 12847</strain>
    </source>
</reference>